<dbReference type="AlphaFoldDB" id="A0A5N6N8X7"/>
<evidence type="ECO:0000313" key="2">
    <source>
        <dbReference type="Proteomes" id="UP000326396"/>
    </source>
</evidence>
<reference evidence="1 2" key="1">
    <citation type="submission" date="2019-05" db="EMBL/GenBank/DDBJ databases">
        <title>Mikania micrantha, genome provides insights into the molecular mechanism of rapid growth.</title>
        <authorList>
            <person name="Liu B."/>
        </authorList>
    </citation>
    <scope>NUCLEOTIDE SEQUENCE [LARGE SCALE GENOMIC DNA]</scope>
    <source>
        <strain evidence="1">NLD-2019</strain>
        <tissue evidence="1">Leaf</tissue>
    </source>
</reference>
<keyword evidence="2" id="KW-1185">Reference proteome</keyword>
<organism evidence="1 2">
    <name type="scientific">Mikania micrantha</name>
    <name type="common">bitter vine</name>
    <dbReference type="NCBI Taxonomy" id="192012"/>
    <lineage>
        <taxon>Eukaryota</taxon>
        <taxon>Viridiplantae</taxon>
        <taxon>Streptophyta</taxon>
        <taxon>Embryophyta</taxon>
        <taxon>Tracheophyta</taxon>
        <taxon>Spermatophyta</taxon>
        <taxon>Magnoliopsida</taxon>
        <taxon>eudicotyledons</taxon>
        <taxon>Gunneridae</taxon>
        <taxon>Pentapetalae</taxon>
        <taxon>asterids</taxon>
        <taxon>campanulids</taxon>
        <taxon>Asterales</taxon>
        <taxon>Asteraceae</taxon>
        <taxon>Asteroideae</taxon>
        <taxon>Heliantheae alliance</taxon>
        <taxon>Eupatorieae</taxon>
        <taxon>Mikania</taxon>
    </lineage>
</organism>
<protein>
    <submittedName>
        <fullName evidence="1">Uncharacterized protein</fullName>
    </submittedName>
</protein>
<dbReference type="EMBL" id="SZYD01000012">
    <property type="protein sequence ID" value="KAD4584174.1"/>
    <property type="molecule type" value="Genomic_DNA"/>
</dbReference>
<sequence>MATSITSTETFFSFGIREVVEDLDLKKLHKNTKLRNDASIDRYTRNVLSFEIGEVVEGLLLDFYSDPEKAKRDKITISEVVSSILNWFSLTLVVAGNYFSMAGSCNFDFYTSSWKRKPNEEILILREANAKKGATYVEQRKPNEKKIRELRMVPLDIYVSMRNRKPNEQHLLLSELCYFAFMRARENESQKRRQLYRVHIPQVVENLLLHIFCLLDIICLLDRAVTPL</sequence>
<name>A0A5N6N8X7_9ASTR</name>
<comment type="caution">
    <text evidence="1">The sequence shown here is derived from an EMBL/GenBank/DDBJ whole genome shotgun (WGS) entry which is preliminary data.</text>
</comment>
<accession>A0A5N6N8X7</accession>
<dbReference type="Proteomes" id="UP000326396">
    <property type="component" value="Linkage Group LG2"/>
</dbReference>
<gene>
    <name evidence="1" type="ORF">E3N88_21775</name>
</gene>
<proteinExistence type="predicted"/>
<evidence type="ECO:0000313" key="1">
    <source>
        <dbReference type="EMBL" id="KAD4584174.1"/>
    </source>
</evidence>